<reference evidence="2" key="2">
    <citation type="submission" date="2020-09" db="EMBL/GenBank/DDBJ databases">
        <authorList>
            <person name="Sun Q."/>
            <person name="Ohkuma M."/>
        </authorList>
    </citation>
    <scope>NUCLEOTIDE SEQUENCE</scope>
    <source>
        <strain evidence="2">JCM 13064</strain>
    </source>
</reference>
<evidence type="ECO:0000256" key="1">
    <source>
        <dbReference type="SAM" id="MobiDB-lite"/>
    </source>
</evidence>
<keyword evidence="3" id="KW-1185">Reference proteome</keyword>
<comment type="caution">
    <text evidence="2">The sequence shown here is derived from an EMBL/GenBank/DDBJ whole genome shotgun (WGS) entry which is preliminary data.</text>
</comment>
<evidence type="ECO:0000313" key="3">
    <source>
        <dbReference type="Proteomes" id="UP000645217"/>
    </source>
</evidence>
<dbReference type="AlphaFoldDB" id="A0A917R6V4"/>
<feature type="region of interest" description="Disordered" evidence="1">
    <location>
        <begin position="29"/>
        <end position="76"/>
    </location>
</feature>
<name>A0A917R6V4_9ACTN</name>
<dbReference type="RefSeq" id="WP_189164483.1">
    <property type="nucleotide sequence ID" value="NZ_BMNT01000021.1"/>
</dbReference>
<organism evidence="2 3">
    <name type="scientific">Sphaerisporangium melleum</name>
    <dbReference type="NCBI Taxonomy" id="321316"/>
    <lineage>
        <taxon>Bacteria</taxon>
        <taxon>Bacillati</taxon>
        <taxon>Actinomycetota</taxon>
        <taxon>Actinomycetes</taxon>
        <taxon>Streptosporangiales</taxon>
        <taxon>Streptosporangiaceae</taxon>
        <taxon>Sphaerisporangium</taxon>
    </lineage>
</organism>
<reference evidence="2" key="1">
    <citation type="journal article" date="2014" name="Int. J. Syst. Evol. Microbiol.">
        <title>Complete genome sequence of Corynebacterium casei LMG S-19264T (=DSM 44701T), isolated from a smear-ripened cheese.</title>
        <authorList>
            <consortium name="US DOE Joint Genome Institute (JGI-PGF)"/>
            <person name="Walter F."/>
            <person name="Albersmeier A."/>
            <person name="Kalinowski J."/>
            <person name="Ruckert C."/>
        </authorList>
    </citation>
    <scope>NUCLEOTIDE SEQUENCE</scope>
    <source>
        <strain evidence="2">JCM 13064</strain>
    </source>
</reference>
<sequence>MVKTIIAAVGTVFLVALVVVTVRIVTSPSADVDGVDPADPAAPTAHRVESPGPAEDYWTEERMRDASPAPAPVHTD</sequence>
<evidence type="ECO:0000313" key="2">
    <source>
        <dbReference type="EMBL" id="GGK92904.1"/>
    </source>
</evidence>
<proteinExistence type="predicted"/>
<protein>
    <submittedName>
        <fullName evidence="2">Uncharacterized protein</fullName>
    </submittedName>
</protein>
<feature type="compositionally biased region" description="Low complexity" evidence="1">
    <location>
        <begin position="29"/>
        <end position="43"/>
    </location>
</feature>
<dbReference type="Proteomes" id="UP000645217">
    <property type="component" value="Unassembled WGS sequence"/>
</dbReference>
<gene>
    <name evidence="2" type="ORF">GCM10007964_39270</name>
</gene>
<accession>A0A917R6V4</accession>
<dbReference type="EMBL" id="BMNT01000021">
    <property type="protein sequence ID" value="GGK92904.1"/>
    <property type="molecule type" value="Genomic_DNA"/>
</dbReference>